<dbReference type="Proteomes" id="UP000032305">
    <property type="component" value="Unassembled WGS sequence"/>
</dbReference>
<dbReference type="Pfam" id="PF07332">
    <property type="entry name" value="Phage_holin_3_6"/>
    <property type="match status" value="1"/>
</dbReference>
<keyword evidence="1" id="KW-1133">Transmembrane helix</keyword>
<name>A0A0A1W9U4_9SPHN</name>
<evidence type="ECO:0000313" key="3">
    <source>
        <dbReference type="Proteomes" id="UP000032305"/>
    </source>
</evidence>
<comment type="caution">
    <text evidence="2">The sequence shown here is derived from an EMBL/GenBank/DDBJ whole genome shotgun (WGS) entry which is preliminary data.</text>
</comment>
<dbReference type="RefSeq" id="WP_042488831.1">
    <property type="nucleotide sequence ID" value="NZ_BBPI01000068.1"/>
</dbReference>
<dbReference type="InterPro" id="IPR009937">
    <property type="entry name" value="Phage_holin_3_6"/>
</dbReference>
<organism evidence="2 3">
    <name type="scientific">Sphingomonas parapaucimobilis NBRC 15100</name>
    <dbReference type="NCBI Taxonomy" id="1219049"/>
    <lineage>
        <taxon>Bacteria</taxon>
        <taxon>Pseudomonadati</taxon>
        <taxon>Pseudomonadota</taxon>
        <taxon>Alphaproteobacteria</taxon>
        <taxon>Sphingomonadales</taxon>
        <taxon>Sphingomonadaceae</taxon>
        <taxon>Sphingomonas</taxon>
    </lineage>
</organism>
<accession>A0A0A1W9U4</accession>
<evidence type="ECO:0000313" key="2">
    <source>
        <dbReference type="EMBL" id="GAM01694.1"/>
    </source>
</evidence>
<evidence type="ECO:0000256" key="1">
    <source>
        <dbReference type="SAM" id="Phobius"/>
    </source>
</evidence>
<dbReference type="EMBL" id="BBPI01000068">
    <property type="protein sequence ID" value="GAM01694.1"/>
    <property type="molecule type" value="Genomic_DNA"/>
</dbReference>
<dbReference type="eggNOG" id="ENOG5031C1R">
    <property type="taxonomic scope" value="Bacteria"/>
</dbReference>
<feature type="transmembrane region" description="Helical" evidence="1">
    <location>
        <begin position="88"/>
        <end position="108"/>
    </location>
</feature>
<keyword evidence="1" id="KW-0472">Membrane</keyword>
<proteinExistence type="predicted"/>
<feature type="transmembrane region" description="Helical" evidence="1">
    <location>
        <begin position="56"/>
        <end position="82"/>
    </location>
</feature>
<keyword evidence="1" id="KW-0812">Transmembrane</keyword>
<sequence>MTRVVETLRTAVSPEPETLTSLMSQLVDDGRSFITAEIDLAKARATDKIGRFRSAAIFFGVAAVLGLSALIALLVGLIFALTPAVGPFAATLIVVGVVVIIAGILAMMGKSRLSGDGA</sequence>
<dbReference type="AlphaFoldDB" id="A0A0A1W9U4"/>
<protein>
    <recommendedName>
        <fullName evidence="4">Phage holin family protein</fullName>
    </recommendedName>
</protein>
<gene>
    <name evidence="2" type="ORF">SP5_068_00620</name>
</gene>
<reference evidence="2 3" key="1">
    <citation type="submission" date="2014-11" db="EMBL/GenBank/DDBJ databases">
        <title>Whole genome shotgun sequence of Sphingomonas parapaucimobilis NBRC 15100.</title>
        <authorList>
            <person name="Katano-Makiyama Y."/>
            <person name="Hosoyama A."/>
            <person name="Hashimoto M."/>
            <person name="Hosoyama Y."/>
            <person name="Noguchi M."/>
            <person name="Numata M."/>
            <person name="Tsuchikane K."/>
            <person name="Hirakata S."/>
            <person name="Uohara A."/>
            <person name="Shimodaira J."/>
            <person name="Ohji S."/>
            <person name="Ichikawa N."/>
            <person name="Kimura A."/>
            <person name="Yamazoe A."/>
            <person name="Fujita N."/>
        </authorList>
    </citation>
    <scope>NUCLEOTIDE SEQUENCE [LARGE SCALE GENOMIC DNA]</scope>
    <source>
        <strain evidence="2 3">NBRC 15100</strain>
    </source>
</reference>
<evidence type="ECO:0008006" key="4">
    <source>
        <dbReference type="Google" id="ProtNLM"/>
    </source>
</evidence>
<keyword evidence="3" id="KW-1185">Reference proteome</keyword>